<name>B3DZV3_METI4</name>
<gene>
    <name evidence="1" type="ordered locus">Minf_2234</name>
</gene>
<dbReference type="STRING" id="481448.Minf_2234"/>
<reference evidence="1 2" key="1">
    <citation type="journal article" date="2008" name="Biol. Direct">
        <title>Complete genome sequence of the extremely acidophilic methanotroph isolate V4, Methylacidiphilum infernorum, a representative of the bacterial phylum Verrucomicrobia.</title>
        <authorList>
            <person name="Hou S."/>
            <person name="Makarova K.S."/>
            <person name="Saw J.H."/>
            <person name="Senin P."/>
            <person name="Ly B.V."/>
            <person name="Zhou Z."/>
            <person name="Ren Y."/>
            <person name="Wang J."/>
            <person name="Galperin M.Y."/>
            <person name="Omelchenko M.V."/>
            <person name="Wolf Y.I."/>
            <person name="Yutin N."/>
            <person name="Koonin E.V."/>
            <person name="Stott M.B."/>
            <person name="Mountain B.W."/>
            <person name="Crowe M.A."/>
            <person name="Smirnova A.V."/>
            <person name="Dunfield P.F."/>
            <person name="Feng L."/>
            <person name="Wang L."/>
            <person name="Alam M."/>
        </authorList>
    </citation>
    <scope>NUCLEOTIDE SEQUENCE [LARGE SCALE GENOMIC DNA]</scope>
    <source>
        <strain evidence="2">Isolate V4</strain>
    </source>
</reference>
<organism evidence="1 2">
    <name type="scientific">Methylacidiphilum infernorum (isolate V4)</name>
    <name type="common">Methylokorus infernorum (strain V4)</name>
    <dbReference type="NCBI Taxonomy" id="481448"/>
    <lineage>
        <taxon>Bacteria</taxon>
        <taxon>Pseudomonadati</taxon>
        <taxon>Verrucomicrobiota</taxon>
        <taxon>Methylacidiphilae</taxon>
        <taxon>Methylacidiphilales</taxon>
        <taxon>Methylacidiphilaceae</taxon>
        <taxon>Methylacidiphilum (ex Ratnadevi et al. 2023)</taxon>
    </lineage>
</organism>
<evidence type="ECO:0000313" key="2">
    <source>
        <dbReference type="Proteomes" id="UP000009149"/>
    </source>
</evidence>
<accession>B3DZV3</accession>
<sequence length="106" mass="12355">MCRSLATSMKKTGYYPVAKSFLKYNPSVIDPVDRYPPWRQVERDPSFLCRPLGRVHAIHTIQPMVATWGIFKLGFMVLNYPLGYKSIKKNFLNLREFFSQSFSLCI</sequence>
<dbReference type="Proteomes" id="UP000009149">
    <property type="component" value="Chromosome"/>
</dbReference>
<dbReference type="AlphaFoldDB" id="B3DZV3"/>
<dbReference type="KEGG" id="min:Minf_2234"/>
<proteinExistence type="predicted"/>
<protein>
    <submittedName>
        <fullName evidence="1">Uncharacterized protein</fullName>
    </submittedName>
</protein>
<dbReference type="HOGENOM" id="CLU_2220041_0_0_0"/>
<dbReference type="EMBL" id="CP000975">
    <property type="protein sequence ID" value="ACD84288.1"/>
    <property type="molecule type" value="Genomic_DNA"/>
</dbReference>
<evidence type="ECO:0000313" key="1">
    <source>
        <dbReference type="EMBL" id="ACD84288.1"/>
    </source>
</evidence>